<evidence type="ECO:0000313" key="3">
    <source>
        <dbReference type="Proteomes" id="UP000034302"/>
    </source>
</evidence>
<gene>
    <name evidence="2" type="ORF">UR34_C0012G0016</name>
</gene>
<feature type="transmembrane region" description="Helical" evidence="1">
    <location>
        <begin position="117"/>
        <end position="139"/>
    </location>
</feature>
<reference evidence="2 3" key="1">
    <citation type="journal article" date="2015" name="Nature">
        <title>rRNA introns, odd ribosomes, and small enigmatic genomes across a large radiation of phyla.</title>
        <authorList>
            <person name="Brown C.T."/>
            <person name="Hug L.A."/>
            <person name="Thomas B.C."/>
            <person name="Sharon I."/>
            <person name="Castelle C.J."/>
            <person name="Singh A."/>
            <person name="Wilkins M.J."/>
            <person name="Williams K.H."/>
            <person name="Banfield J.F."/>
        </authorList>
    </citation>
    <scope>NUCLEOTIDE SEQUENCE [LARGE SCALE GENOMIC DNA]</scope>
</reference>
<feature type="transmembrane region" description="Helical" evidence="1">
    <location>
        <begin position="145"/>
        <end position="164"/>
    </location>
</feature>
<feature type="transmembrane region" description="Helical" evidence="1">
    <location>
        <begin position="12"/>
        <end position="36"/>
    </location>
</feature>
<organism evidence="2 3">
    <name type="scientific">candidate division WS6 bacterium GW2011_GWC1_33_20</name>
    <dbReference type="NCBI Taxonomy" id="1619089"/>
    <lineage>
        <taxon>Bacteria</taxon>
        <taxon>Candidatus Dojkabacteria</taxon>
    </lineage>
</organism>
<keyword evidence="1" id="KW-0472">Membrane</keyword>
<evidence type="ECO:0000256" key="1">
    <source>
        <dbReference type="SAM" id="Phobius"/>
    </source>
</evidence>
<accession>A0A0F9ZHQ1</accession>
<dbReference type="AlphaFoldDB" id="A0A0F9ZHQ1"/>
<dbReference type="Proteomes" id="UP000034302">
    <property type="component" value="Unassembled WGS sequence"/>
</dbReference>
<keyword evidence="1" id="KW-0812">Transmembrane</keyword>
<keyword evidence="1" id="KW-1133">Transmembrane helix</keyword>
<sequence length="182" mass="20347">MSKILKRALKNTIVPAITMIAGKSLGVFVVSAIYGFSLQIGNDINGIFSTQIYFQDREVTQFVNSMSDLIMLLSLAVPTMYLIIKTAIFQSASNNPKTIVKVAEFNMLKWITKDDTSFLKIFIWCAFLWIASALVIRNGIQNDTYSWIAILAGGISFITGLGALKTFEVETNKVYPDSKKYY</sequence>
<feature type="transmembrane region" description="Helical" evidence="1">
    <location>
        <begin position="69"/>
        <end position="88"/>
    </location>
</feature>
<comment type="caution">
    <text evidence="2">The sequence shown here is derived from an EMBL/GenBank/DDBJ whole genome shotgun (WGS) entry which is preliminary data.</text>
</comment>
<dbReference type="EMBL" id="LBOV01000012">
    <property type="protein sequence ID" value="KKP43664.1"/>
    <property type="molecule type" value="Genomic_DNA"/>
</dbReference>
<evidence type="ECO:0000313" key="2">
    <source>
        <dbReference type="EMBL" id="KKP43664.1"/>
    </source>
</evidence>
<protein>
    <submittedName>
        <fullName evidence="2">Uncharacterized protein</fullName>
    </submittedName>
</protein>
<name>A0A0F9ZHQ1_9BACT</name>
<proteinExistence type="predicted"/>